<protein>
    <recommendedName>
        <fullName evidence="3">HK97 gp10 family phage protein</fullName>
    </recommendedName>
</protein>
<dbReference type="Proteomes" id="UP000318943">
    <property type="component" value="Unassembled WGS sequence"/>
</dbReference>
<sequence length="160" mass="17914">MPAQIIGALDVERMLLSVDMRAKKRAVRRIYDEAQKIAEIASQMAPRDEGYLEKAIKVSPASLERARDELGRFTRTDVFVYVDEDMVVPTPSGKPKRVGDYAYMVHEWVTPYGMKNLGPLSVLKQMNSPYVVGGGFLERAADMRVDELVAGVADDLSEEF</sequence>
<dbReference type="RefSeq" id="WP_144196646.1">
    <property type="nucleotide sequence ID" value="NZ_VCIZ01000002.1"/>
</dbReference>
<organism evidence="1 2">
    <name type="scientific">Cupriavidus campinensis</name>
    <dbReference type="NCBI Taxonomy" id="151783"/>
    <lineage>
        <taxon>Bacteria</taxon>
        <taxon>Pseudomonadati</taxon>
        <taxon>Pseudomonadota</taxon>
        <taxon>Betaproteobacteria</taxon>
        <taxon>Burkholderiales</taxon>
        <taxon>Burkholderiaceae</taxon>
        <taxon>Cupriavidus</taxon>
    </lineage>
</organism>
<dbReference type="EMBL" id="VCIZ01000002">
    <property type="protein sequence ID" value="TSP13953.1"/>
    <property type="molecule type" value="Genomic_DNA"/>
</dbReference>
<proteinExistence type="predicted"/>
<reference evidence="1 2" key="1">
    <citation type="submission" date="2019-05" db="EMBL/GenBank/DDBJ databases">
        <title>Whole genome sequence analysis of Cupriavidus campinensis S14E4C strain.</title>
        <authorList>
            <person name="Abbaszade G."/>
            <person name="Szabo A."/>
            <person name="Toumi M."/>
            <person name="Toth E."/>
        </authorList>
    </citation>
    <scope>NUCLEOTIDE SEQUENCE [LARGE SCALE GENOMIC DNA]</scope>
    <source>
        <strain evidence="1 2">S14E4C</strain>
    </source>
</reference>
<evidence type="ECO:0000313" key="1">
    <source>
        <dbReference type="EMBL" id="TSP13953.1"/>
    </source>
</evidence>
<keyword evidence="2" id="KW-1185">Reference proteome</keyword>
<accession>A0ABY3ET90</accession>
<evidence type="ECO:0000313" key="2">
    <source>
        <dbReference type="Proteomes" id="UP000318943"/>
    </source>
</evidence>
<comment type="caution">
    <text evidence="1">The sequence shown here is derived from an EMBL/GenBank/DDBJ whole genome shotgun (WGS) entry which is preliminary data.</text>
</comment>
<name>A0ABY3ET90_9BURK</name>
<evidence type="ECO:0008006" key="3">
    <source>
        <dbReference type="Google" id="ProtNLM"/>
    </source>
</evidence>
<gene>
    <name evidence="1" type="ORF">FGG12_05625</name>
</gene>